<proteinExistence type="predicted"/>
<dbReference type="InterPro" id="IPR044947">
    <property type="entry name" value="Phage_T4_Gp32_ssDNA-bd_sf"/>
</dbReference>
<sequence>MNVDRVKKKYEELKKKREERKRDFWEPKEGINEIRILPNCDLDSEGDFYYDTEYHKSLGPDKKKSCVCLIAEGYEKCPVCDLIKELYKTKDKEDAAFAKEIKRQPRIYWNIVDLKAKEKGVQTMSTGNGVFEDVLGYCANPKYGDLTDPKTGRNITLIFTPSAKSKTTYNEYVVQPDPEQTPLEEPKWLEQMADLKEVYVKVLKPEEIEALIMGEKTEDKKSESKPAKKPEAEKKVEEVTKSCLGKYSGEDQDCLTCAIKEKCLELRKSKIVETPKAETPKAETPKAETPKVAETAPVVDSESKINDIIASIKKKKEAEKKGEQTG</sequence>
<protein>
    <submittedName>
        <fullName evidence="2">Uncharacterized protein</fullName>
    </submittedName>
</protein>
<feature type="compositionally biased region" description="Basic and acidic residues" evidence="1">
    <location>
        <begin position="270"/>
        <end position="291"/>
    </location>
</feature>
<dbReference type="Proteomes" id="UP000176939">
    <property type="component" value="Unassembled WGS sequence"/>
</dbReference>
<dbReference type="EMBL" id="MGFQ01000056">
    <property type="protein sequence ID" value="OGM08154.1"/>
    <property type="molecule type" value="Genomic_DNA"/>
</dbReference>
<accession>A0A1F7WZ83</accession>
<feature type="region of interest" description="Disordered" evidence="1">
    <location>
        <begin position="270"/>
        <end position="299"/>
    </location>
</feature>
<gene>
    <name evidence="2" type="ORF">A2Z67_03910</name>
</gene>
<evidence type="ECO:0000256" key="1">
    <source>
        <dbReference type="SAM" id="MobiDB-lite"/>
    </source>
</evidence>
<evidence type="ECO:0000313" key="2">
    <source>
        <dbReference type="EMBL" id="OGM08154.1"/>
    </source>
</evidence>
<organism evidence="2 3">
    <name type="scientific">Candidatus Woesebacteria bacterium RBG_13_36_22</name>
    <dbReference type="NCBI Taxonomy" id="1802478"/>
    <lineage>
        <taxon>Bacteria</taxon>
        <taxon>Candidatus Woeseibacteriota</taxon>
    </lineage>
</organism>
<evidence type="ECO:0000313" key="3">
    <source>
        <dbReference type="Proteomes" id="UP000176939"/>
    </source>
</evidence>
<reference evidence="2 3" key="1">
    <citation type="journal article" date="2016" name="Nat. Commun.">
        <title>Thousands of microbial genomes shed light on interconnected biogeochemical processes in an aquifer system.</title>
        <authorList>
            <person name="Anantharaman K."/>
            <person name="Brown C.T."/>
            <person name="Hug L.A."/>
            <person name="Sharon I."/>
            <person name="Castelle C.J."/>
            <person name="Probst A.J."/>
            <person name="Thomas B.C."/>
            <person name="Singh A."/>
            <person name="Wilkins M.J."/>
            <person name="Karaoz U."/>
            <person name="Brodie E.L."/>
            <person name="Williams K.H."/>
            <person name="Hubbard S.S."/>
            <person name="Banfield J.F."/>
        </authorList>
    </citation>
    <scope>NUCLEOTIDE SEQUENCE [LARGE SCALE GENOMIC DNA]</scope>
</reference>
<feature type="compositionally biased region" description="Basic and acidic residues" evidence="1">
    <location>
        <begin position="215"/>
        <end position="236"/>
    </location>
</feature>
<dbReference type="AlphaFoldDB" id="A0A1F7WZ83"/>
<comment type="caution">
    <text evidence="2">The sequence shown here is derived from an EMBL/GenBank/DDBJ whole genome shotgun (WGS) entry which is preliminary data.</text>
</comment>
<name>A0A1F7WZ83_9BACT</name>
<dbReference type="GO" id="GO:0003697">
    <property type="term" value="F:single-stranded DNA binding"/>
    <property type="evidence" value="ECO:0007669"/>
    <property type="project" value="InterPro"/>
</dbReference>
<dbReference type="Gene3D" id="3.90.198.10">
    <property type="entry name" value="Replication Fork Single-Stranded Dna Binding Protein"/>
    <property type="match status" value="1"/>
</dbReference>
<feature type="region of interest" description="Disordered" evidence="1">
    <location>
        <begin position="214"/>
        <end position="236"/>
    </location>
</feature>